<protein>
    <submittedName>
        <fullName evidence="6">MFS general substrate transporter</fullName>
    </submittedName>
</protein>
<evidence type="ECO:0000313" key="7">
    <source>
        <dbReference type="Proteomes" id="UP001232148"/>
    </source>
</evidence>
<feature type="transmembrane region" description="Helical" evidence="5">
    <location>
        <begin position="396"/>
        <end position="417"/>
    </location>
</feature>
<keyword evidence="7" id="KW-1185">Reference proteome</keyword>
<dbReference type="SUPFAM" id="SSF103473">
    <property type="entry name" value="MFS general substrate transporter"/>
    <property type="match status" value="1"/>
</dbReference>
<evidence type="ECO:0000256" key="5">
    <source>
        <dbReference type="SAM" id="Phobius"/>
    </source>
</evidence>
<dbReference type="EMBL" id="MU842938">
    <property type="protein sequence ID" value="KAK2025383.1"/>
    <property type="molecule type" value="Genomic_DNA"/>
</dbReference>
<feature type="transmembrane region" description="Helical" evidence="5">
    <location>
        <begin position="136"/>
        <end position="157"/>
    </location>
</feature>
<evidence type="ECO:0000313" key="6">
    <source>
        <dbReference type="EMBL" id="KAK2025383.1"/>
    </source>
</evidence>
<evidence type="ECO:0000256" key="3">
    <source>
        <dbReference type="ARBA" id="ARBA00022989"/>
    </source>
</evidence>
<name>A0AAD9HAZ8_9PEZI</name>
<feature type="transmembrane region" description="Helical" evidence="5">
    <location>
        <begin position="462"/>
        <end position="482"/>
    </location>
</feature>
<dbReference type="Pfam" id="PF07690">
    <property type="entry name" value="MFS_1"/>
    <property type="match status" value="1"/>
</dbReference>
<feature type="transmembrane region" description="Helical" evidence="5">
    <location>
        <begin position="110"/>
        <end position="129"/>
    </location>
</feature>
<keyword evidence="2 5" id="KW-0812">Transmembrane</keyword>
<dbReference type="InterPro" id="IPR011701">
    <property type="entry name" value="MFS"/>
</dbReference>
<feature type="transmembrane region" description="Helical" evidence="5">
    <location>
        <begin position="429"/>
        <end position="450"/>
    </location>
</feature>
<dbReference type="AlphaFoldDB" id="A0AAD9HAZ8"/>
<evidence type="ECO:0000256" key="1">
    <source>
        <dbReference type="ARBA" id="ARBA00004141"/>
    </source>
</evidence>
<feature type="transmembrane region" description="Helical" evidence="5">
    <location>
        <begin position="64"/>
        <end position="90"/>
    </location>
</feature>
<keyword evidence="3 5" id="KW-1133">Transmembrane helix</keyword>
<comment type="caution">
    <text evidence="6">The sequence shown here is derived from an EMBL/GenBank/DDBJ whole genome shotgun (WGS) entry which is preliminary data.</text>
</comment>
<proteinExistence type="predicted"/>
<sequence length="495" mass="54564">MPKKNCTTSNGGEVAATRSEDKNIDTRYFDGTATLTAGDRVILIPNPSGNPRDPLNLPKWHKQLVVGTMVLYTVSGLCLISALFALIVYVMPDYGREGITEDQTSDLYTVPSLFLGIGNLVSLPIAVAVGRRPVMLVFTVLLFMYAILCSTNRNYYWHLGGRMLAAFAAAQCQALSLLIMQDIYFLHQRARIFQIFASAEVTVNSSLTVVSPYMADALGWRSWYWMLAGFSGVAMILMALFIPETAFDRPIEAFMGTSPNGLATKISILRPIDGSQSPDPKHTTNVGEAVGSRERCGKRTSISNFQIFVCNPKWNRCWPFLKQIGQLCLFPHVLWVAAETLVKSPYNWRNTSVSLIQLGQIPIALMGVPLVGWLSDYVIGCAARRNQGVHEPEKRLIAWVIPTVTALLLTILYEYVLRNPEIHPSFAGAILVILPATRGLVGFGLSTHIIQYLASIGSVTTFGIYAAVTAVFCLLGIILYFAGKRVRRACARLTQ</sequence>
<evidence type="ECO:0000256" key="2">
    <source>
        <dbReference type="ARBA" id="ARBA00022692"/>
    </source>
</evidence>
<dbReference type="GO" id="GO:0005886">
    <property type="term" value="C:plasma membrane"/>
    <property type="evidence" value="ECO:0007669"/>
    <property type="project" value="TreeGrafter"/>
</dbReference>
<feature type="transmembrane region" description="Helical" evidence="5">
    <location>
        <begin position="353"/>
        <end position="374"/>
    </location>
</feature>
<accession>A0AAD9HAZ8</accession>
<keyword evidence="4 5" id="KW-0472">Membrane</keyword>
<comment type="subcellular location">
    <subcellularLocation>
        <location evidence="1">Membrane</location>
        <topology evidence="1">Multi-pass membrane protein</topology>
    </subcellularLocation>
</comment>
<reference evidence="6" key="1">
    <citation type="submission" date="2021-06" db="EMBL/GenBank/DDBJ databases">
        <title>Comparative genomics, transcriptomics and evolutionary studies reveal genomic signatures of adaptation to plant cell wall in hemibiotrophic fungi.</title>
        <authorList>
            <consortium name="DOE Joint Genome Institute"/>
            <person name="Baroncelli R."/>
            <person name="Diaz J.F."/>
            <person name="Benocci T."/>
            <person name="Peng M."/>
            <person name="Battaglia E."/>
            <person name="Haridas S."/>
            <person name="Andreopoulos W."/>
            <person name="Labutti K."/>
            <person name="Pangilinan J."/>
            <person name="Floch G.L."/>
            <person name="Makela M.R."/>
            <person name="Henrissat B."/>
            <person name="Grigoriev I.V."/>
            <person name="Crouch J.A."/>
            <person name="De Vries R.P."/>
            <person name="Sukno S.A."/>
            <person name="Thon M.R."/>
        </authorList>
    </citation>
    <scope>NUCLEOTIDE SEQUENCE</scope>
    <source>
        <strain evidence="6">MAFF235873</strain>
    </source>
</reference>
<gene>
    <name evidence="6" type="ORF">LX32DRAFT_703524</name>
</gene>
<dbReference type="GO" id="GO:0022857">
    <property type="term" value="F:transmembrane transporter activity"/>
    <property type="evidence" value="ECO:0007669"/>
    <property type="project" value="InterPro"/>
</dbReference>
<feature type="transmembrane region" description="Helical" evidence="5">
    <location>
        <begin position="223"/>
        <end position="242"/>
    </location>
</feature>
<evidence type="ECO:0000256" key="4">
    <source>
        <dbReference type="ARBA" id="ARBA00023136"/>
    </source>
</evidence>
<dbReference type="InterPro" id="IPR036259">
    <property type="entry name" value="MFS_trans_sf"/>
</dbReference>
<dbReference type="PANTHER" id="PTHR23502:SF164">
    <property type="entry name" value="MAJOR FACILITATOR SUPERFAMILY (MFS) PROFILE DOMAIN-CONTAINING PROTEIN"/>
    <property type="match status" value="1"/>
</dbReference>
<dbReference type="PANTHER" id="PTHR23502">
    <property type="entry name" value="MAJOR FACILITATOR SUPERFAMILY"/>
    <property type="match status" value="1"/>
</dbReference>
<dbReference type="Proteomes" id="UP001232148">
    <property type="component" value="Unassembled WGS sequence"/>
</dbReference>
<dbReference type="Gene3D" id="1.20.1250.20">
    <property type="entry name" value="MFS general substrate transporter like domains"/>
    <property type="match status" value="1"/>
</dbReference>
<organism evidence="6 7">
    <name type="scientific">Colletotrichum zoysiae</name>
    <dbReference type="NCBI Taxonomy" id="1216348"/>
    <lineage>
        <taxon>Eukaryota</taxon>
        <taxon>Fungi</taxon>
        <taxon>Dikarya</taxon>
        <taxon>Ascomycota</taxon>
        <taxon>Pezizomycotina</taxon>
        <taxon>Sordariomycetes</taxon>
        <taxon>Hypocreomycetidae</taxon>
        <taxon>Glomerellales</taxon>
        <taxon>Glomerellaceae</taxon>
        <taxon>Colletotrichum</taxon>
        <taxon>Colletotrichum graminicola species complex</taxon>
    </lineage>
</organism>